<feature type="transmembrane region" description="Helical" evidence="5">
    <location>
        <begin position="21"/>
        <end position="43"/>
    </location>
</feature>
<dbReference type="EMBL" id="AKKV01000026">
    <property type="protein sequence ID" value="EIT85416.1"/>
    <property type="molecule type" value="Genomic_DNA"/>
</dbReference>
<evidence type="ECO:0000256" key="4">
    <source>
        <dbReference type="ARBA" id="ARBA00023136"/>
    </source>
</evidence>
<keyword evidence="4 5" id="KW-0472">Membrane</keyword>
<evidence type="ECO:0000313" key="6">
    <source>
        <dbReference type="EMBL" id="EIT85416.1"/>
    </source>
</evidence>
<organism evidence="6 7">
    <name type="scientific">Fictibacillus macauensis ZFHKF-1</name>
    <dbReference type="NCBI Taxonomy" id="1196324"/>
    <lineage>
        <taxon>Bacteria</taxon>
        <taxon>Bacillati</taxon>
        <taxon>Bacillota</taxon>
        <taxon>Bacilli</taxon>
        <taxon>Bacillales</taxon>
        <taxon>Fictibacillaceae</taxon>
        <taxon>Fictibacillus</taxon>
    </lineage>
</organism>
<dbReference type="PANTHER" id="PTHR37306:SF1">
    <property type="entry name" value="COLICIN V PRODUCTION PROTEIN"/>
    <property type="match status" value="1"/>
</dbReference>
<dbReference type="InterPro" id="IPR003825">
    <property type="entry name" value="Colicin-V_CvpA"/>
</dbReference>
<dbReference type="eggNOG" id="COG1286">
    <property type="taxonomic scope" value="Bacteria"/>
</dbReference>
<dbReference type="GO" id="GO:0009403">
    <property type="term" value="P:toxin biosynthetic process"/>
    <property type="evidence" value="ECO:0007669"/>
    <property type="project" value="InterPro"/>
</dbReference>
<dbReference type="OrthoDB" id="1809613at2"/>
<keyword evidence="2 5" id="KW-0812">Transmembrane</keyword>
<accession>I8J0Y2</accession>
<dbReference type="Proteomes" id="UP000004080">
    <property type="component" value="Unassembled WGS sequence"/>
</dbReference>
<evidence type="ECO:0000256" key="2">
    <source>
        <dbReference type="ARBA" id="ARBA00022692"/>
    </source>
</evidence>
<comment type="caution">
    <text evidence="6">The sequence shown here is derived from an EMBL/GenBank/DDBJ whole genome shotgun (WGS) entry which is preliminary data.</text>
</comment>
<evidence type="ECO:0000256" key="1">
    <source>
        <dbReference type="ARBA" id="ARBA00004141"/>
    </source>
</evidence>
<evidence type="ECO:0000313" key="7">
    <source>
        <dbReference type="Proteomes" id="UP000004080"/>
    </source>
</evidence>
<protein>
    <submittedName>
        <fullName evidence="6">Colicin V production protein</fullName>
    </submittedName>
</protein>
<feature type="transmembrane region" description="Helical" evidence="5">
    <location>
        <begin position="76"/>
        <end position="104"/>
    </location>
</feature>
<proteinExistence type="predicted"/>
<dbReference type="AlphaFoldDB" id="I8J0Y2"/>
<keyword evidence="7" id="KW-1185">Reference proteome</keyword>
<dbReference type="STRING" id="1196324.A374_11750"/>
<name>I8J0Y2_9BACL</name>
<dbReference type="PANTHER" id="PTHR37306">
    <property type="entry name" value="COLICIN V PRODUCTION PROTEIN"/>
    <property type="match status" value="1"/>
</dbReference>
<gene>
    <name evidence="6" type="ORF">A374_11750</name>
</gene>
<evidence type="ECO:0000256" key="5">
    <source>
        <dbReference type="SAM" id="Phobius"/>
    </source>
</evidence>
<sequence>MLNLVIIILLVGGFLIGLRRGLIMQAVHLVGFIAAYVVAYLYFRDLAPHLKLWIPYPISDESSLSNVINNMPIEDVYYNAIAFLLLFIATKIVLHIIGSMLNFLAELPILRTINRWLGGVLGFIEVYLIVFLLLFVASLIPSGGVHDTYEKSSVGKAIVQNTPVFSDKVKELWSKRK</sequence>
<comment type="subcellular location">
    <subcellularLocation>
        <location evidence="1">Membrane</location>
        <topology evidence="1">Multi-pass membrane protein</topology>
    </subcellularLocation>
</comment>
<dbReference type="RefSeq" id="WP_007202434.1">
    <property type="nucleotide sequence ID" value="NZ_AKKV01000026.1"/>
</dbReference>
<dbReference type="Pfam" id="PF02674">
    <property type="entry name" value="Colicin_V"/>
    <property type="match status" value="1"/>
</dbReference>
<reference evidence="6 7" key="1">
    <citation type="journal article" date="2012" name="J. Bacteriol.">
        <title>Genome of Bacillus macauensis ZFHKF-1, a Long-Chain-Forming Bacterium.</title>
        <authorList>
            <person name="Cai L."/>
            <person name="Zhang T."/>
        </authorList>
    </citation>
    <scope>NUCLEOTIDE SEQUENCE [LARGE SCALE GENOMIC DNA]</scope>
    <source>
        <strain evidence="6 7">ZFHKF-1</strain>
    </source>
</reference>
<evidence type="ECO:0000256" key="3">
    <source>
        <dbReference type="ARBA" id="ARBA00022989"/>
    </source>
</evidence>
<keyword evidence="3 5" id="KW-1133">Transmembrane helix</keyword>
<dbReference type="GO" id="GO:0016020">
    <property type="term" value="C:membrane"/>
    <property type="evidence" value="ECO:0007669"/>
    <property type="project" value="UniProtKB-SubCell"/>
</dbReference>
<dbReference type="PATRIC" id="fig|1196324.3.peg.2409"/>
<feature type="transmembrane region" description="Helical" evidence="5">
    <location>
        <begin position="116"/>
        <end position="140"/>
    </location>
</feature>